<dbReference type="AlphaFoldDB" id="A3V3G7"/>
<dbReference type="Proteomes" id="UP000004507">
    <property type="component" value="Unassembled WGS sequence"/>
</dbReference>
<gene>
    <name evidence="2" type="ORF">SKA53_01471</name>
</gene>
<protein>
    <submittedName>
        <fullName evidence="2">Uncharacterized protein</fullName>
    </submittedName>
</protein>
<organism evidence="2 3">
    <name type="scientific">Yoonia vestfoldensis SKA53</name>
    <dbReference type="NCBI Taxonomy" id="314232"/>
    <lineage>
        <taxon>Bacteria</taxon>
        <taxon>Pseudomonadati</taxon>
        <taxon>Pseudomonadota</taxon>
        <taxon>Alphaproteobacteria</taxon>
        <taxon>Rhodobacterales</taxon>
        <taxon>Paracoccaceae</taxon>
        <taxon>Yoonia</taxon>
    </lineage>
</organism>
<dbReference type="HOGENOM" id="CLU_202602_0_0_5"/>
<dbReference type="OrthoDB" id="7875853at2"/>
<feature type="transmembrane region" description="Helical" evidence="1">
    <location>
        <begin position="47"/>
        <end position="65"/>
    </location>
</feature>
<keyword evidence="3" id="KW-1185">Reference proteome</keyword>
<dbReference type="eggNOG" id="ENOG502ZEQJ">
    <property type="taxonomic scope" value="Bacteria"/>
</dbReference>
<evidence type="ECO:0000256" key="1">
    <source>
        <dbReference type="SAM" id="Phobius"/>
    </source>
</evidence>
<proteinExistence type="predicted"/>
<name>A3V3G7_9RHOB</name>
<keyword evidence="1" id="KW-0472">Membrane</keyword>
<sequence length="67" mass="7060">MLRLILLLSFVAVLALGFLAVLGAVRVMAGGAADKDPEPMPAPFRRISYIVLVVLMFGVTSGWLGSA</sequence>
<keyword evidence="1" id="KW-0812">Transmembrane</keyword>
<accession>A3V3G7</accession>
<evidence type="ECO:0000313" key="2">
    <source>
        <dbReference type="EMBL" id="EAQ07024.1"/>
    </source>
</evidence>
<evidence type="ECO:0000313" key="3">
    <source>
        <dbReference type="Proteomes" id="UP000004507"/>
    </source>
</evidence>
<dbReference type="RefSeq" id="WP_007204254.1">
    <property type="nucleotide sequence ID" value="NZ_CH672414.1"/>
</dbReference>
<reference evidence="2 3" key="1">
    <citation type="submission" date="2006-01" db="EMBL/GenBank/DDBJ databases">
        <authorList>
            <person name="Hagstrom A."/>
            <person name="Ferriera S."/>
            <person name="Johnson J."/>
            <person name="Kravitz S."/>
            <person name="Halpern A."/>
            <person name="Remington K."/>
            <person name="Beeson K."/>
            <person name="Tran B."/>
            <person name="Rogers Y.-H."/>
            <person name="Friedman R."/>
            <person name="Venter J.C."/>
        </authorList>
    </citation>
    <scope>NUCLEOTIDE SEQUENCE [LARGE SCALE GENOMIC DNA]</scope>
    <source>
        <strain evidence="2 3">SKA53</strain>
    </source>
</reference>
<dbReference type="STRING" id="314232.SKA53_01471"/>
<keyword evidence="1" id="KW-1133">Transmembrane helix</keyword>
<comment type="caution">
    <text evidence="2">The sequence shown here is derived from an EMBL/GenBank/DDBJ whole genome shotgun (WGS) entry which is preliminary data.</text>
</comment>
<dbReference type="EMBL" id="AAMS01000003">
    <property type="protein sequence ID" value="EAQ07024.1"/>
    <property type="molecule type" value="Genomic_DNA"/>
</dbReference>